<organism evidence="1 2">
    <name type="scientific">Edwardsiella hoshinae</name>
    <dbReference type="NCBI Taxonomy" id="93378"/>
    <lineage>
        <taxon>Bacteria</taxon>
        <taxon>Pseudomonadati</taxon>
        <taxon>Pseudomonadota</taxon>
        <taxon>Gammaproteobacteria</taxon>
        <taxon>Enterobacterales</taxon>
        <taxon>Hafniaceae</taxon>
        <taxon>Edwardsiella</taxon>
    </lineage>
</organism>
<reference evidence="1 2" key="1">
    <citation type="submission" date="2016-06" db="EMBL/GenBank/DDBJ databases">
        <title>Complete genome sequence of Edwardsiella hoshinae ATCC 35051.</title>
        <authorList>
            <person name="Reichley S.R."/>
            <person name="Waldbieser G.C."/>
            <person name="Lawrence M.L."/>
            <person name="Griffin M.J."/>
        </authorList>
    </citation>
    <scope>NUCLEOTIDE SEQUENCE [LARGE SCALE GENOMIC DNA]</scope>
    <source>
        <strain evidence="1 2">ATCC 35051</strain>
    </source>
</reference>
<evidence type="ECO:0000313" key="2">
    <source>
        <dbReference type="Proteomes" id="UP000175893"/>
    </source>
</evidence>
<protein>
    <submittedName>
        <fullName evidence="1">Uncharacterized protein</fullName>
    </submittedName>
</protein>
<accession>A0ABM6EHL9</accession>
<sequence>MMRIAYPSQRADVVPKRSGIVPNRSFDAPYSAHNDRSSIVIRVTAWHTVTGAPHYLHRPADEVITKKNVFPSTIVRQEVSLYGKNPVEGAITA</sequence>
<proteinExistence type="predicted"/>
<keyword evidence="2" id="KW-1185">Reference proteome</keyword>
<name>A0ABM6EHL9_9GAMM</name>
<dbReference type="Proteomes" id="UP000175893">
    <property type="component" value="Chromosome"/>
</dbReference>
<gene>
    <name evidence="1" type="ORF">A9798_05795</name>
</gene>
<dbReference type="EMBL" id="CP016043">
    <property type="protein sequence ID" value="AOV96509.1"/>
    <property type="molecule type" value="Genomic_DNA"/>
</dbReference>
<evidence type="ECO:0000313" key="1">
    <source>
        <dbReference type="EMBL" id="AOV96509.1"/>
    </source>
</evidence>